<protein>
    <submittedName>
        <fullName evidence="2">Uncharacterized protein</fullName>
    </submittedName>
</protein>
<sequence length="85" mass="8988">MFTTSPPSSRAIATARSDLPAAVAPTTETTRGGASGRAEGEEEEPLTSPVSQNPGTSRVTASLTGEDQLCPYRNDPIREERTPWA</sequence>
<dbReference type="AlphaFoldDB" id="A0A9W6QCV5"/>
<organism evidence="2 3">
    <name type="scientific">Kitasatospora phosalacinea</name>
    <dbReference type="NCBI Taxonomy" id="2065"/>
    <lineage>
        <taxon>Bacteria</taxon>
        <taxon>Bacillati</taxon>
        <taxon>Actinomycetota</taxon>
        <taxon>Actinomycetes</taxon>
        <taxon>Kitasatosporales</taxon>
        <taxon>Streptomycetaceae</taxon>
        <taxon>Kitasatospora</taxon>
    </lineage>
</organism>
<name>A0A9W6QCV5_9ACTN</name>
<evidence type="ECO:0000313" key="3">
    <source>
        <dbReference type="Proteomes" id="UP001165041"/>
    </source>
</evidence>
<reference evidence="2" key="1">
    <citation type="submission" date="2023-02" db="EMBL/GenBank/DDBJ databases">
        <title>Kitasatospora phosalacinea NBRC 14627.</title>
        <authorList>
            <person name="Ichikawa N."/>
            <person name="Sato H."/>
            <person name="Tonouchi N."/>
        </authorList>
    </citation>
    <scope>NUCLEOTIDE SEQUENCE</scope>
    <source>
        <strain evidence="2">NBRC 14627</strain>
    </source>
</reference>
<gene>
    <name evidence="2" type="ORF">Kpho02_53900</name>
</gene>
<feature type="region of interest" description="Disordered" evidence="1">
    <location>
        <begin position="1"/>
        <end position="85"/>
    </location>
</feature>
<comment type="caution">
    <text evidence="2">The sequence shown here is derived from an EMBL/GenBank/DDBJ whole genome shotgun (WGS) entry which is preliminary data.</text>
</comment>
<feature type="compositionally biased region" description="Basic and acidic residues" evidence="1">
    <location>
        <begin position="75"/>
        <end position="85"/>
    </location>
</feature>
<feature type="compositionally biased region" description="Polar residues" evidence="1">
    <location>
        <begin position="48"/>
        <end position="65"/>
    </location>
</feature>
<accession>A0A9W6QCV5</accession>
<proteinExistence type="predicted"/>
<dbReference type="EMBL" id="BSSA01000022">
    <property type="protein sequence ID" value="GLW73091.1"/>
    <property type="molecule type" value="Genomic_DNA"/>
</dbReference>
<evidence type="ECO:0000256" key="1">
    <source>
        <dbReference type="SAM" id="MobiDB-lite"/>
    </source>
</evidence>
<evidence type="ECO:0000313" key="2">
    <source>
        <dbReference type="EMBL" id="GLW73091.1"/>
    </source>
</evidence>
<dbReference type="Proteomes" id="UP001165041">
    <property type="component" value="Unassembled WGS sequence"/>
</dbReference>